<dbReference type="InterPro" id="IPR039425">
    <property type="entry name" value="RNA_pol_sigma-70-like"/>
</dbReference>
<evidence type="ECO:0000256" key="1">
    <source>
        <dbReference type="ARBA" id="ARBA00010641"/>
    </source>
</evidence>
<evidence type="ECO:0000259" key="8">
    <source>
        <dbReference type="Pfam" id="PF04542"/>
    </source>
</evidence>
<name>A0A7W3U1P9_9GAMM</name>
<dbReference type="Proteomes" id="UP000552587">
    <property type="component" value="Unassembled WGS sequence"/>
</dbReference>
<comment type="similarity">
    <text evidence="1 6">Belongs to the sigma-70 factor family. ECF subfamily.</text>
</comment>
<feature type="transmembrane region" description="Helical" evidence="7">
    <location>
        <begin position="302"/>
        <end position="324"/>
    </location>
</feature>
<keyword evidence="7" id="KW-0472">Membrane</keyword>
<dbReference type="InterPro" id="IPR000838">
    <property type="entry name" value="RNA_pol_sigma70_ECF_CS"/>
</dbReference>
<evidence type="ECO:0000313" key="10">
    <source>
        <dbReference type="EMBL" id="MBB1087353.1"/>
    </source>
</evidence>
<keyword evidence="2 6" id="KW-0805">Transcription regulation</keyword>
<feature type="domain" description="RNA polymerase sigma-70 region 2" evidence="8">
    <location>
        <begin position="34"/>
        <end position="99"/>
    </location>
</feature>
<evidence type="ECO:0000256" key="7">
    <source>
        <dbReference type="SAM" id="Phobius"/>
    </source>
</evidence>
<dbReference type="InterPro" id="IPR013249">
    <property type="entry name" value="RNA_pol_sigma70_r4_t2"/>
</dbReference>
<evidence type="ECO:0000256" key="4">
    <source>
        <dbReference type="ARBA" id="ARBA00023125"/>
    </source>
</evidence>
<dbReference type="EMBL" id="JACHTE010000002">
    <property type="protein sequence ID" value="MBB1087353.1"/>
    <property type="molecule type" value="Genomic_DNA"/>
</dbReference>
<dbReference type="Gene3D" id="1.10.10.10">
    <property type="entry name" value="Winged helix-like DNA-binding domain superfamily/Winged helix DNA-binding domain"/>
    <property type="match status" value="1"/>
</dbReference>
<evidence type="ECO:0000259" key="9">
    <source>
        <dbReference type="Pfam" id="PF08281"/>
    </source>
</evidence>
<dbReference type="PANTHER" id="PTHR43133:SF25">
    <property type="entry name" value="RNA POLYMERASE SIGMA FACTOR RFAY-RELATED"/>
    <property type="match status" value="1"/>
</dbReference>
<feature type="domain" description="RNA polymerase sigma factor 70 region 4 type 2" evidence="9">
    <location>
        <begin position="136"/>
        <end position="184"/>
    </location>
</feature>
<dbReference type="NCBIfam" id="TIGR02937">
    <property type="entry name" value="sigma70-ECF"/>
    <property type="match status" value="1"/>
</dbReference>
<proteinExistence type="inferred from homology"/>
<protein>
    <recommendedName>
        <fullName evidence="6">RNA polymerase sigma factor</fullName>
    </recommendedName>
</protein>
<organism evidence="10 11">
    <name type="scientific">Marilutibacter penaei</name>
    <dbReference type="NCBI Taxonomy" id="2759900"/>
    <lineage>
        <taxon>Bacteria</taxon>
        <taxon>Pseudomonadati</taxon>
        <taxon>Pseudomonadota</taxon>
        <taxon>Gammaproteobacteria</taxon>
        <taxon>Lysobacterales</taxon>
        <taxon>Lysobacteraceae</taxon>
        <taxon>Marilutibacter</taxon>
    </lineage>
</organism>
<accession>A0A7W3U1P9</accession>
<dbReference type="GO" id="GO:0016987">
    <property type="term" value="F:sigma factor activity"/>
    <property type="evidence" value="ECO:0007669"/>
    <property type="project" value="UniProtKB-KW"/>
</dbReference>
<dbReference type="InterPro" id="IPR013325">
    <property type="entry name" value="RNA_pol_sigma_r2"/>
</dbReference>
<dbReference type="GO" id="GO:0003677">
    <property type="term" value="F:DNA binding"/>
    <property type="evidence" value="ECO:0007669"/>
    <property type="project" value="UniProtKB-KW"/>
</dbReference>
<keyword evidence="7" id="KW-1133">Transmembrane helix</keyword>
<dbReference type="InterPro" id="IPR013324">
    <property type="entry name" value="RNA_pol_sigma_r3/r4-like"/>
</dbReference>
<reference evidence="10 11" key="1">
    <citation type="submission" date="2020-07" db="EMBL/GenBank/DDBJ databases">
        <authorList>
            <person name="Xu S."/>
            <person name="Li A."/>
        </authorList>
    </citation>
    <scope>NUCLEOTIDE SEQUENCE [LARGE SCALE GENOMIC DNA]</scope>
    <source>
        <strain evidence="10 11">SG-8</strain>
    </source>
</reference>
<keyword evidence="7" id="KW-0812">Transmembrane</keyword>
<sequence>MNATALPAFDIERLIGDQLPAARRGDHAAYGRIVEACQSSVSAIALAIVRDVPTSEDIAQEAFLKAWQGLDRLRNHASFLPWLRQITRNLARDHLRATRHRPLTGEVAELAIGMAADSADTPEERLRATEEEAAAAELISALPEDARETLLLYYREGQQSKQVAALLGLTDAAVRKRLSRARAAVREELLQRFGTFARTSAPGAAFTAMVVGGLAMSAPAVGTAAVVGTGLVGGAGKLGGSAVTASGGVAGGSLGMVASQWLGTSQVLPVLLLGVLAGALGSSFTWWYLARFARSPAQHREIRRFVLLMCFIGIVWSLALMVALSLKETWLTLLVAAAGLAAVNHQHMTQLKRMMAPMLADPANRRWSASYPWVMGRPACVVSSLFVVVALLVLLMTS</sequence>
<dbReference type="GO" id="GO:0006352">
    <property type="term" value="P:DNA-templated transcription initiation"/>
    <property type="evidence" value="ECO:0007669"/>
    <property type="project" value="InterPro"/>
</dbReference>
<dbReference type="Gene3D" id="1.10.1740.10">
    <property type="match status" value="1"/>
</dbReference>
<comment type="caution">
    <text evidence="10">The sequence shown here is derived from an EMBL/GenBank/DDBJ whole genome shotgun (WGS) entry which is preliminary data.</text>
</comment>
<evidence type="ECO:0000313" key="11">
    <source>
        <dbReference type="Proteomes" id="UP000552587"/>
    </source>
</evidence>
<dbReference type="AlphaFoldDB" id="A0A7W3U1P9"/>
<dbReference type="PROSITE" id="PS01063">
    <property type="entry name" value="SIGMA70_ECF"/>
    <property type="match status" value="1"/>
</dbReference>
<feature type="transmembrane region" description="Helical" evidence="7">
    <location>
        <begin position="267"/>
        <end position="290"/>
    </location>
</feature>
<dbReference type="Pfam" id="PF04542">
    <property type="entry name" value="Sigma70_r2"/>
    <property type="match status" value="1"/>
</dbReference>
<dbReference type="InterPro" id="IPR014284">
    <property type="entry name" value="RNA_pol_sigma-70_dom"/>
</dbReference>
<keyword evidence="5 6" id="KW-0804">Transcription</keyword>
<dbReference type="RefSeq" id="WP_182668155.1">
    <property type="nucleotide sequence ID" value="NZ_JACHTE010000002.1"/>
</dbReference>
<keyword evidence="4 6" id="KW-0238">DNA-binding</keyword>
<dbReference type="Pfam" id="PF08281">
    <property type="entry name" value="Sigma70_r4_2"/>
    <property type="match status" value="1"/>
</dbReference>
<keyword evidence="11" id="KW-1185">Reference proteome</keyword>
<dbReference type="InterPro" id="IPR036388">
    <property type="entry name" value="WH-like_DNA-bd_sf"/>
</dbReference>
<keyword evidence="3 6" id="KW-0731">Sigma factor</keyword>
<evidence type="ECO:0000256" key="6">
    <source>
        <dbReference type="RuleBase" id="RU000716"/>
    </source>
</evidence>
<evidence type="ECO:0000256" key="3">
    <source>
        <dbReference type="ARBA" id="ARBA00023082"/>
    </source>
</evidence>
<dbReference type="InterPro" id="IPR007627">
    <property type="entry name" value="RNA_pol_sigma70_r2"/>
</dbReference>
<dbReference type="SUPFAM" id="SSF88946">
    <property type="entry name" value="Sigma2 domain of RNA polymerase sigma factors"/>
    <property type="match status" value="1"/>
</dbReference>
<dbReference type="PANTHER" id="PTHR43133">
    <property type="entry name" value="RNA POLYMERASE ECF-TYPE SIGMA FACTO"/>
    <property type="match status" value="1"/>
</dbReference>
<evidence type="ECO:0000256" key="2">
    <source>
        <dbReference type="ARBA" id="ARBA00023015"/>
    </source>
</evidence>
<gene>
    <name evidence="10" type="ORF">H4F99_02485</name>
</gene>
<dbReference type="CDD" id="cd06171">
    <property type="entry name" value="Sigma70_r4"/>
    <property type="match status" value="1"/>
</dbReference>
<evidence type="ECO:0000256" key="5">
    <source>
        <dbReference type="ARBA" id="ARBA00023163"/>
    </source>
</evidence>
<feature type="transmembrane region" description="Helical" evidence="7">
    <location>
        <begin position="374"/>
        <end position="396"/>
    </location>
</feature>
<dbReference type="SUPFAM" id="SSF88659">
    <property type="entry name" value="Sigma3 and sigma4 domains of RNA polymerase sigma factors"/>
    <property type="match status" value="1"/>
</dbReference>